<dbReference type="InterPro" id="IPR051045">
    <property type="entry name" value="TonB-dependent_transducer"/>
</dbReference>
<dbReference type="PANTHER" id="PTHR33446">
    <property type="entry name" value="PROTEIN TONB-RELATED"/>
    <property type="match status" value="1"/>
</dbReference>
<dbReference type="InterPro" id="IPR003538">
    <property type="entry name" value="TonB"/>
</dbReference>
<comment type="subcellular location">
    <subcellularLocation>
        <location evidence="1 10">Cell inner membrane</location>
        <topology evidence="1 10">Single-pass membrane protein</topology>
        <orientation evidence="1 10">Periplasmic side</orientation>
    </subcellularLocation>
</comment>
<dbReference type="NCBIfam" id="TIGR01352">
    <property type="entry name" value="tonB_Cterm"/>
    <property type="match status" value="1"/>
</dbReference>
<keyword evidence="4 10" id="KW-1003">Cell membrane</keyword>
<evidence type="ECO:0000256" key="2">
    <source>
        <dbReference type="ARBA" id="ARBA00006555"/>
    </source>
</evidence>
<reference evidence="12" key="1">
    <citation type="submission" date="2023-09" db="EMBL/GenBank/DDBJ databases">
        <title>Undibacterium sp. 20NA77.5 isolated from freshwater.</title>
        <authorList>
            <person name="Le V."/>
            <person name="Ko S.-R."/>
            <person name="Ahn C.-Y."/>
            <person name="Oh H.-M."/>
        </authorList>
    </citation>
    <scope>NUCLEOTIDE SEQUENCE</scope>
    <source>
        <strain evidence="12">20NA77.5</strain>
    </source>
</reference>
<keyword evidence="8 10" id="KW-1133">Transmembrane helix</keyword>
<keyword evidence="9 10" id="KW-0472">Membrane</keyword>
<keyword evidence="13" id="KW-1185">Reference proteome</keyword>
<dbReference type="InterPro" id="IPR037682">
    <property type="entry name" value="TonB_C"/>
</dbReference>
<dbReference type="Gene3D" id="3.30.1150.10">
    <property type="match status" value="1"/>
</dbReference>
<protein>
    <recommendedName>
        <fullName evidence="10">Protein TonB</fullName>
    </recommendedName>
</protein>
<keyword evidence="3 10" id="KW-0813">Transport</keyword>
<proteinExistence type="inferred from homology"/>
<dbReference type="RefSeq" id="WP_309481445.1">
    <property type="nucleotide sequence ID" value="NZ_CP133720.1"/>
</dbReference>
<dbReference type="Proteomes" id="UP001181355">
    <property type="component" value="Chromosome"/>
</dbReference>
<accession>A0ABY9RFF2</accession>
<dbReference type="Pfam" id="PF03544">
    <property type="entry name" value="TonB_C"/>
    <property type="match status" value="1"/>
</dbReference>
<dbReference type="EMBL" id="CP133720">
    <property type="protein sequence ID" value="WMW79952.1"/>
    <property type="molecule type" value="Genomic_DNA"/>
</dbReference>
<evidence type="ECO:0000256" key="8">
    <source>
        <dbReference type="ARBA" id="ARBA00022989"/>
    </source>
</evidence>
<evidence type="ECO:0000256" key="6">
    <source>
        <dbReference type="ARBA" id="ARBA00022692"/>
    </source>
</evidence>
<comment type="similarity">
    <text evidence="2 10">Belongs to the TonB family.</text>
</comment>
<evidence type="ECO:0000256" key="1">
    <source>
        <dbReference type="ARBA" id="ARBA00004383"/>
    </source>
</evidence>
<evidence type="ECO:0000256" key="3">
    <source>
        <dbReference type="ARBA" id="ARBA00022448"/>
    </source>
</evidence>
<dbReference type="SUPFAM" id="SSF74653">
    <property type="entry name" value="TolA/TonB C-terminal domain"/>
    <property type="match status" value="1"/>
</dbReference>
<gene>
    <name evidence="12" type="ORF">RF679_15050</name>
</gene>
<dbReference type="PANTHER" id="PTHR33446:SF2">
    <property type="entry name" value="PROTEIN TONB"/>
    <property type="match status" value="1"/>
</dbReference>
<organism evidence="12 13">
    <name type="scientific">Undibacterium cyanobacteriorum</name>
    <dbReference type="NCBI Taxonomy" id="3073561"/>
    <lineage>
        <taxon>Bacteria</taxon>
        <taxon>Pseudomonadati</taxon>
        <taxon>Pseudomonadota</taxon>
        <taxon>Betaproteobacteria</taxon>
        <taxon>Burkholderiales</taxon>
        <taxon>Oxalobacteraceae</taxon>
        <taxon>Undibacterium</taxon>
    </lineage>
</organism>
<evidence type="ECO:0000313" key="12">
    <source>
        <dbReference type="EMBL" id="WMW79952.1"/>
    </source>
</evidence>
<evidence type="ECO:0000256" key="4">
    <source>
        <dbReference type="ARBA" id="ARBA00022475"/>
    </source>
</evidence>
<keyword evidence="6 10" id="KW-0812">Transmembrane</keyword>
<evidence type="ECO:0000313" key="13">
    <source>
        <dbReference type="Proteomes" id="UP001181355"/>
    </source>
</evidence>
<dbReference type="PRINTS" id="PR01374">
    <property type="entry name" value="TONBPROTEIN"/>
</dbReference>
<comment type="function">
    <text evidence="10">Interacts with outer membrane receptor proteins that carry out high-affinity binding and energy dependent uptake into the periplasmic space of specific substrates. It could act to transduce energy from the cytoplasmic membrane to specific energy-requiring processes in the outer membrane, resulting in the release into the periplasm of ligands bound by these outer membrane proteins.</text>
</comment>
<evidence type="ECO:0000256" key="5">
    <source>
        <dbReference type="ARBA" id="ARBA00022519"/>
    </source>
</evidence>
<dbReference type="PROSITE" id="PS52015">
    <property type="entry name" value="TONB_CTD"/>
    <property type="match status" value="1"/>
</dbReference>
<feature type="domain" description="TonB C-terminal" evidence="11">
    <location>
        <begin position="131"/>
        <end position="222"/>
    </location>
</feature>
<evidence type="ECO:0000256" key="10">
    <source>
        <dbReference type="RuleBase" id="RU362123"/>
    </source>
</evidence>
<evidence type="ECO:0000256" key="9">
    <source>
        <dbReference type="ARBA" id="ARBA00023136"/>
    </source>
</evidence>
<dbReference type="InterPro" id="IPR006260">
    <property type="entry name" value="TonB/TolA_C"/>
</dbReference>
<keyword evidence="7 10" id="KW-0653">Protein transport</keyword>
<evidence type="ECO:0000259" key="11">
    <source>
        <dbReference type="PROSITE" id="PS52015"/>
    </source>
</evidence>
<keyword evidence="5 10" id="KW-0997">Cell inner membrane</keyword>
<sequence>MNYALPKAQSPRQFATIGGIIVGHVLVLGAFLAAPSVHFKSAPKETILVMVPTLKPLSPIAPPQATKSQEKPISSPAVEVPSQTITNKIEVKDAIQVSSPAVTVAETTPPVNATANVSITSTAKHEQQGPKVIGAVEYIQAPQADYPAMAKRMGEEGRVVMQVLVNDKGRAEKVEVIKSSGFNRLDESAKTALMRAIFKPYIEDGKTMTVLATASINFSLRG</sequence>
<keyword evidence="10" id="KW-0735">Signal-anchor</keyword>
<name>A0ABY9RFF2_9BURK</name>
<feature type="transmembrane region" description="Helical" evidence="10">
    <location>
        <begin position="14"/>
        <end position="34"/>
    </location>
</feature>
<evidence type="ECO:0000256" key="7">
    <source>
        <dbReference type="ARBA" id="ARBA00022927"/>
    </source>
</evidence>